<dbReference type="AlphaFoldDB" id="A0A3R9RBZ0"/>
<keyword evidence="2" id="KW-1185">Reference proteome</keyword>
<dbReference type="EMBL" id="RBVX01000019">
    <property type="protein sequence ID" value="RSL31962.1"/>
    <property type="molecule type" value="Genomic_DNA"/>
</dbReference>
<evidence type="ECO:0000313" key="1">
    <source>
        <dbReference type="EMBL" id="RSL31962.1"/>
    </source>
</evidence>
<gene>
    <name evidence="1" type="ORF">D7Z54_18465</name>
</gene>
<dbReference type="RefSeq" id="WP_125557754.1">
    <property type="nucleotide sequence ID" value="NZ_RBVX01000019.1"/>
</dbReference>
<organism evidence="1 2">
    <name type="scientific">Salibacterium salarium</name>
    <dbReference type="NCBI Taxonomy" id="284579"/>
    <lineage>
        <taxon>Bacteria</taxon>
        <taxon>Bacillati</taxon>
        <taxon>Bacillota</taxon>
        <taxon>Bacilli</taxon>
        <taxon>Bacillales</taxon>
        <taxon>Bacillaceae</taxon>
    </lineage>
</organism>
<accession>A0A3R9RBZ0</accession>
<name>A0A3R9RBZ0_9BACI</name>
<reference evidence="1 2" key="1">
    <citation type="submission" date="2018-10" db="EMBL/GenBank/DDBJ databases">
        <title>Draft genome sequence of Bacillus salarius IM0101, isolated from a hypersaline soil in Inner Mongolia, China.</title>
        <authorList>
            <person name="Yamprayoonswat W."/>
            <person name="Boonvisut S."/>
            <person name="Jumpathong W."/>
            <person name="Sittihan S."/>
            <person name="Ruangsuj P."/>
            <person name="Wanthongcharoen S."/>
            <person name="Thongpramul N."/>
            <person name="Pimmason S."/>
            <person name="Yu B."/>
            <person name="Yasawong M."/>
        </authorList>
    </citation>
    <scope>NUCLEOTIDE SEQUENCE [LARGE SCALE GENOMIC DNA]</scope>
    <source>
        <strain evidence="1 2">IM0101</strain>
    </source>
</reference>
<dbReference type="Proteomes" id="UP000275076">
    <property type="component" value="Unassembled WGS sequence"/>
</dbReference>
<proteinExistence type="predicted"/>
<sequence>MKTFRLVSIQLLLMQQDKINTRIVPLKEGLIINREETDKSWLIEAVVPTDDKEFFQEKQDRKETVVLEVIITDRNNEPAMMTGTVRDTIMLEDSISVMIDAKMAASKDDVSNLILEGVIEDGYTGDALLKEFSDRKEDHVRWSKKLAERIYNELPV</sequence>
<dbReference type="Pfam" id="PF14183">
    <property type="entry name" value="YwpF"/>
    <property type="match status" value="1"/>
</dbReference>
<evidence type="ECO:0000313" key="2">
    <source>
        <dbReference type="Proteomes" id="UP000275076"/>
    </source>
</evidence>
<dbReference type="InterPro" id="IPR025573">
    <property type="entry name" value="YwpF"/>
</dbReference>
<protein>
    <recommendedName>
        <fullName evidence="3">YwpF-like protein</fullName>
    </recommendedName>
</protein>
<dbReference type="OrthoDB" id="2427395at2"/>
<comment type="caution">
    <text evidence="1">The sequence shown here is derived from an EMBL/GenBank/DDBJ whole genome shotgun (WGS) entry which is preliminary data.</text>
</comment>
<evidence type="ECO:0008006" key="3">
    <source>
        <dbReference type="Google" id="ProtNLM"/>
    </source>
</evidence>